<dbReference type="GO" id="GO:0020037">
    <property type="term" value="F:heme binding"/>
    <property type="evidence" value="ECO:0007669"/>
    <property type="project" value="InterPro"/>
</dbReference>
<evidence type="ECO:0000256" key="9">
    <source>
        <dbReference type="ARBA" id="ARBA00023002"/>
    </source>
</evidence>
<dbReference type="GO" id="GO:0016705">
    <property type="term" value="F:oxidoreductase activity, acting on paired donors, with incorporation or reduction of molecular oxygen"/>
    <property type="evidence" value="ECO:0007669"/>
    <property type="project" value="InterPro"/>
</dbReference>
<dbReference type="Proteomes" id="UP000799778">
    <property type="component" value="Unassembled WGS sequence"/>
</dbReference>
<dbReference type="InterPro" id="IPR036396">
    <property type="entry name" value="Cyt_P450_sf"/>
</dbReference>
<dbReference type="InterPro" id="IPR002403">
    <property type="entry name" value="Cyt_P450_E_grp-IV"/>
</dbReference>
<evidence type="ECO:0000256" key="2">
    <source>
        <dbReference type="ARBA" id="ARBA00004370"/>
    </source>
</evidence>
<evidence type="ECO:0000256" key="11">
    <source>
        <dbReference type="ARBA" id="ARBA00023033"/>
    </source>
</evidence>
<dbReference type="PRINTS" id="PR00465">
    <property type="entry name" value="EP450IV"/>
</dbReference>
<evidence type="ECO:0000256" key="12">
    <source>
        <dbReference type="ARBA" id="ARBA00023136"/>
    </source>
</evidence>
<dbReference type="RefSeq" id="XP_033382675.1">
    <property type="nucleotide sequence ID" value="XM_033531103.1"/>
</dbReference>
<dbReference type="EMBL" id="ML978070">
    <property type="protein sequence ID" value="KAF2014336.1"/>
    <property type="molecule type" value="Genomic_DNA"/>
</dbReference>
<keyword evidence="9 14" id="KW-0560">Oxidoreductase</keyword>
<keyword evidence="5 13" id="KW-0349">Heme</keyword>
<keyword evidence="8 15" id="KW-1133">Transmembrane helix</keyword>
<comment type="subcellular location">
    <subcellularLocation>
        <location evidence="2">Membrane</location>
    </subcellularLocation>
</comment>
<dbReference type="OrthoDB" id="1844152at2759"/>
<sequence>MSLSEETQIAFAYLAPIVIFAVARQLYLYISSSHSSRKPWRRFQLFEFVRRIVTYHIRGAELIEEGYQKSNGRPYRIRTLRNNLVIVSSDEHTEELASVPDTILSLHAVAKDMFEPQHTMYGFKVHDKSPLNGSMHSRVLRTLLTSKIPYLLPGLRDLSLKCFRQQIALHGKSSPSKPGFQNIPTFEVSRRLVSQINSYCFVGPELAQNEEFVTAAGDFAQEVMVTGEILQFFPRALAPIIASLSTNFKRSERILVSYLRTTILERIRICEDNIPHAQRPVDCIQWIVETMIRKSDYNVDHIIQEFLALWFGSVHQVSMSLVYALYHLIDNPTQIGLLREEMSSVDDWTTSLSSLPNLDRLLVESAKLHPSDSISMRRKALQTYRFRDGTVVNKGDWVCVPLRRFPAKISSHAIPSHQSSESSGKTDGGLNTSFTNLGADFPLWGMGKHACPGRFYASSILKLLVGNIIMNFDIDIDAVYMEEKRRTFIWRTAVVPRASIHLGVRRRDMEEGEVKSR</sequence>
<keyword evidence="6 15" id="KW-0812">Transmembrane</keyword>
<dbReference type="CDD" id="cd11041">
    <property type="entry name" value="CYP503A1-like"/>
    <property type="match status" value="1"/>
</dbReference>
<dbReference type="GO" id="GO:0004497">
    <property type="term" value="F:monooxygenase activity"/>
    <property type="evidence" value="ECO:0007669"/>
    <property type="project" value="UniProtKB-KW"/>
</dbReference>
<dbReference type="PROSITE" id="PS00086">
    <property type="entry name" value="CYTOCHROME_P450"/>
    <property type="match status" value="1"/>
</dbReference>
<keyword evidence="11 14" id="KW-0503">Monooxygenase</keyword>
<evidence type="ECO:0000256" key="3">
    <source>
        <dbReference type="ARBA" id="ARBA00004685"/>
    </source>
</evidence>
<name>A0A6A5XN65_9PLEO</name>
<proteinExistence type="inferred from homology"/>
<dbReference type="SUPFAM" id="SSF48264">
    <property type="entry name" value="Cytochrome P450"/>
    <property type="match status" value="1"/>
</dbReference>
<evidence type="ECO:0000256" key="4">
    <source>
        <dbReference type="ARBA" id="ARBA00010617"/>
    </source>
</evidence>
<evidence type="ECO:0000256" key="10">
    <source>
        <dbReference type="ARBA" id="ARBA00023004"/>
    </source>
</evidence>
<evidence type="ECO:0000256" key="5">
    <source>
        <dbReference type="ARBA" id="ARBA00022617"/>
    </source>
</evidence>
<dbReference type="Pfam" id="PF00067">
    <property type="entry name" value="p450"/>
    <property type="match status" value="1"/>
</dbReference>
<reference evidence="16" key="1">
    <citation type="journal article" date="2020" name="Stud. Mycol.">
        <title>101 Dothideomycetes genomes: a test case for predicting lifestyles and emergence of pathogens.</title>
        <authorList>
            <person name="Haridas S."/>
            <person name="Albert R."/>
            <person name="Binder M."/>
            <person name="Bloem J."/>
            <person name="Labutti K."/>
            <person name="Salamov A."/>
            <person name="Andreopoulos B."/>
            <person name="Baker S."/>
            <person name="Barry K."/>
            <person name="Bills G."/>
            <person name="Bluhm B."/>
            <person name="Cannon C."/>
            <person name="Castanera R."/>
            <person name="Culley D."/>
            <person name="Daum C."/>
            <person name="Ezra D."/>
            <person name="Gonzalez J."/>
            <person name="Henrissat B."/>
            <person name="Kuo A."/>
            <person name="Liang C."/>
            <person name="Lipzen A."/>
            <person name="Lutzoni F."/>
            <person name="Magnuson J."/>
            <person name="Mondo S."/>
            <person name="Nolan M."/>
            <person name="Ohm R."/>
            <person name="Pangilinan J."/>
            <person name="Park H.-J."/>
            <person name="Ramirez L."/>
            <person name="Alfaro M."/>
            <person name="Sun H."/>
            <person name="Tritt A."/>
            <person name="Yoshinaga Y."/>
            <person name="Zwiers L.-H."/>
            <person name="Turgeon B."/>
            <person name="Goodwin S."/>
            <person name="Spatafora J."/>
            <person name="Crous P."/>
            <person name="Grigoriev I."/>
        </authorList>
    </citation>
    <scope>NUCLEOTIDE SEQUENCE</scope>
    <source>
        <strain evidence="16">CBS 175.79</strain>
    </source>
</reference>
<comment type="cofactor">
    <cofactor evidence="1 13">
        <name>heme</name>
        <dbReference type="ChEBI" id="CHEBI:30413"/>
    </cofactor>
</comment>
<evidence type="ECO:0000313" key="16">
    <source>
        <dbReference type="EMBL" id="KAF2014336.1"/>
    </source>
</evidence>
<evidence type="ECO:0000256" key="1">
    <source>
        <dbReference type="ARBA" id="ARBA00001971"/>
    </source>
</evidence>
<dbReference type="GO" id="GO:0016020">
    <property type="term" value="C:membrane"/>
    <property type="evidence" value="ECO:0007669"/>
    <property type="project" value="UniProtKB-SubCell"/>
</dbReference>
<gene>
    <name evidence="16" type="ORF">BU24DRAFT_451416</name>
</gene>
<feature type="binding site" description="axial binding residue" evidence="13">
    <location>
        <position position="451"/>
    </location>
    <ligand>
        <name>heme</name>
        <dbReference type="ChEBI" id="CHEBI:30413"/>
    </ligand>
    <ligandPart>
        <name>Fe</name>
        <dbReference type="ChEBI" id="CHEBI:18248"/>
    </ligandPart>
</feature>
<evidence type="ECO:0000313" key="17">
    <source>
        <dbReference type="Proteomes" id="UP000799778"/>
    </source>
</evidence>
<protein>
    <submittedName>
        <fullName evidence="16">Cytochrome P450</fullName>
    </submittedName>
</protein>
<dbReference type="InterPro" id="IPR017972">
    <property type="entry name" value="Cyt_P450_CS"/>
</dbReference>
<dbReference type="AlphaFoldDB" id="A0A6A5XN65"/>
<keyword evidence="10 13" id="KW-0408">Iron</keyword>
<feature type="transmembrane region" description="Helical" evidence="15">
    <location>
        <begin position="12"/>
        <end position="30"/>
    </location>
</feature>
<dbReference type="PANTHER" id="PTHR46206">
    <property type="entry name" value="CYTOCHROME P450"/>
    <property type="match status" value="1"/>
</dbReference>
<comment type="similarity">
    <text evidence="4 14">Belongs to the cytochrome P450 family.</text>
</comment>
<evidence type="ECO:0000256" key="14">
    <source>
        <dbReference type="RuleBase" id="RU000461"/>
    </source>
</evidence>
<keyword evidence="7 13" id="KW-0479">Metal-binding</keyword>
<evidence type="ECO:0000256" key="15">
    <source>
        <dbReference type="SAM" id="Phobius"/>
    </source>
</evidence>
<dbReference type="PANTHER" id="PTHR46206:SF5">
    <property type="entry name" value="P450, PUTATIVE (EUROFUNG)-RELATED"/>
    <property type="match status" value="1"/>
</dbReference>
<dbReference type="Gene3D" id="1.10.630.10">
    <property type="entry name" value="Cytochrome P450"/>
    <property type="match status" value="1"/>
</dbReference>
<evidence type="ECO:0000256" key="8">
    <source>
        <dbReference type="ARBA" id="ARBA00022989"/>
    </source>
</evidence>
<accession>A0A6A5XN65</accession>
<keyword evidence="12 15" id="KW-0472">Membrane</keyword>
<dbReference type="InterPro" id="IPR001128">
    <property type="entry name" value="Cyt_P450"/>
</dbReference>
<keyword evidence="17" id="KW-1185">Reference proteome</keyword>
<organism evidence="16 17">
    <name type="scientific">Aaosphaeria arxii CBS 175.79</name>
    <dbReference type="NCBI Taxonomy" id="1450172"/>
    <lineage>
        <taxon>Eukaryota</taxon>
        <taxon>Fungi</taxon>
        <taxon>Dikarya</taxon>
        <taxon>Ascomycota</taxon>
        <taxon>Pezizomycotina</taxon>
        <taxon>Dothideomycetes</taxon>
        <taxon>Pleosporomycetidae</taxon>
        <taxon>Pleosporales</taxon>
        <taxon>Pleosporales incertae sedis</taxon>
        <taxon>Aaosphaeria</taxon>
    </lineage>
</organism>
<evidence type="ECO:0000256" key="6">
    <source>
        <dbReference type="ARBA" id="ARBA00022692"/>
    </source>
</evidence>
<evidence type="ECO:0000256" key="7">
    <source>
        <dbReference type="ARBA" id="ARBA00022723"/>
    </source>
</evidence>
<evidence type="ECO:0000256" key="13">
    <source>
        <dbReference type="PIRSR" id="PIRSR602403-1"/>
    </source>
</evidence>
<comment type="pathway">
    <text evidence="3">Mycotoxin biosynthesis.</text>
</comment>
<dbReference type="GeneID" id="54288500"/>
<dbReference type="GO" id="GO:0005506">
    <property type="term" value="F:iron ion binding"/>
    <property type="evidence" value="ECO:0007669"/>
    <property type="project" value="InterPro"/>
</dbReference>